<evidence type="ECO:0000256" key="1">
    <source>
        <dbReference type="SAM" id="SignalP"/>
    </source>
</evidence>
<keyword evidence="2" id="KW-0378">Hydrolase</keyword>
<proteinExistence type="predicted"/>
<accession>A0A8J4H756</accession>
<keyword evidence="2" id="KW-0121">Carboxypeptidase</keyword>
<comment type="caution">
    <text evidence="2">The sequence shown here is derived from an EMBL/GenBank/DDBJ whole genome shotgun (WGS) entry which is preliminary data.</text>
</comment>
<dbReference type="Gene3D" id="2.60.40.1120">
    <property type="entry name" value="Carboxypeptidase-like, regulatory domain"/>
    <property type="match status" value="1"/>
</dbReference>
<organism evidence="2">
    <name type="scientific">Acidicaldus sp</name>
    <dbReference type="NCBI Taxonomy" id="1872105"/>
    <lineage>
        <taxon>Bacteria</taxon>
        <taxon>Pseudomonadati</taxon>
        <taxon>Pseudomonadota</taxon>
        <taxon>Alphaproteobacteria</taxon>
        <taxon>Acetobacterales</taxon>
        <taxon>Acetobacteraceae</taxon>
        <taxon>Acidicaldus</taxon>
    </lineage>
</organism>
<dbReference type="AlphaFoldDB" id="A0A8J4H756"/>
<evidence type="ECO:0000313" key="2">
    <source>
        <dbReference type="EMBL" id="HGC41874.1"/>
    </source>
</evidence>
<dbReference type="EMBL" id="DTQM01000026">
    <property type="protein sequence ID" value="HGC41874.1"/>
    <property type="molecule type" value="Genomic_DNA"/>
</dbReference>
<sequence>MPYSFRHQPPRARVLLRALLLTFLSLTASAEASAQTASFPTAWPAIRLQQDPAPDDEGFFGGSDLDMNQIAAGRPPSAQATTSNMPSYAYAISGIVTDASELPIAQARVTLETRDGEHLAHTYTDSNGRFGFNALEPGAYLVVVEKVDYNTEIKVLEASTAAPTKPAVIELTYNPSAVKGKKRAPWAINTSGPQYTGTADTEPAGSWYVEPWVYNERTPSQGTSTYYMPERIAIGLGHNFELDFWQTIEINNAGYPSAPRGIRASDWGFGNAHVQLKYEWLEDQDTYSFFALPTISTSADIYIPTGNFTTDLHPDAYNTDQFSNGTVDEAVNLLTRKRFKPFEFYAEVGDIIQNPTRVGPGYTFSNGINTVPLGAYERMVDGNLIWFGAALEDVLNSDYGIGWVMEFTGAMQSGSSLFFGAANAPSYSYVWAVPAIEFNWPTTGSLVSTWGFGIGLPIMQSNFPRTYTPTGTVTIYWNGGGPRGE</sequence>
<feature type="chain" id="PRO_5035239318" evidence="1">
    <location>
        <begin position="31"/>
        <end position="485"/>
    </location>
</feature>
<keyword evidence="1" id="KW-0732">Signal</keyword>
<keyword evidence="2" id="KW-0645">Protease</keyword>
<protein>
    <submittedName>
        <fullName evidence="2">Carboxypeptidase regulatory-like domain-containing protein</fullName>
    </submittedName>
</protein>
<dbReference type="GO" id="GO:0004180">
    <property type="term" value="F:carboxypeptidase activity"/>
    <property type="evidence" value="ECO:0007669"/>
    <property type="project" value="UniProtKB-KW"/>
</dbReference>
<reference evidence="2" key="1">
    <citation type="journal article" date="2020" name="mSystems">
        <title>Genome- and Community-Level Interaction Insights into Carbon Utilization and Element Cycling Functions of Hydrothermarchaeota in Hydrothermal Sediment.</title>
        <authorList>
            <person name="Zhou Z."/>
            <person name="Liu Y."/>
            <person name="Xu W."/>
            <person name="Pan J."/>
            <person name="Luo Z.H."/>
            <person name="Li M."/>
        </authorList>
    </citation>
    <scope>NUCLEOTIDE SEQUENCE</scope>
    <source>
        <strain evidence="2">SpSt-997</strain>
    </source>
</reference>
<name>A0A8J4H756_9PROT</name>
<dbReference type="SUPFAM" id="SSF49478">
    <property type="entry name" value="Cna protein B-type domain"/>
    <property type="match status" value="1"/>
</dbReference>
<gene>
    <name evidence="2" type="ORF">ENY07_01440</name>
</gene>
<feature type="signal peptide" evidence="1">
    <location>
        <begin position="1"/>
        <end position="30"/>
    </location>
</feature>
<dbReference type="Pfam" id="PF13620">
    <property type="entry name" value="CarboxypepD_reg"/>
    <property type="match status" value="1"/>
</dbReference>